<proteinExistence type="predicted"/>
<feature type="domain" description="VWFA" evidence="2">
    <location>
        <begin position="76"/>
        <end position="171"/>
    </location>
</feature>
<evidence type="ECO:0000313" key="3">
    <source>
        <dbReference type="EMBL" id="BBZ29530.1"/>
    </source>
</evidence>
<dbReference type="EMBL" id="AP022610">
    <property type="protein sequence ID" value="BBZ29530.1"/>
    <property type="molecule type" value="Genomic_DNA"/>
</dbReference>
<dbReference type="InterPro" id="IPR036465">
    <property type="entry name" value="vWFA_dom_sf"/>
</dbReference>
<keyword evidence="4" id="KW-1185">Reference proteome</keyword>
<dbReference type="RefSeq" id="WP_163740141.1">
    <property type="nucleotide sequence ID" value="NZ_AP022610.1"/>
</dbReference>
<dbReference type="AlphaFoldDB" id="A0A7I7XJZ8"/>
<dbReference type="InterPro" id="IPR002035">
    <property type="entry name" value="VWF_A"/>
</dbReference>
<keyword evidence="1" id="KW-1133">Transmembrane helix</keyword>
<protein>
    <recommendedName>
        <fullName evidence="2">VWFA domain-containing protein</fullName>
    </recommendedName>
</protein>
<evidence type="ECO:0000256" key="1">
    <source>
        <dbReference type="SAM" id="Phobius"/>
    </source>
</evidence>
<dbReference type="KEGG" id="mmag:MMAD_38250"/>
<evidence type="ECO:0000313" key="4">
    <source>
        <dbReference type="Proteomes" id="UP000466517"/>
    </source>
</evidence>
<feature type="transmembrane region" description="Helical" evidence="1">
    <location>
        <begin position="286"/>
        <end position="306"/>
    </location>
</feature>
<gene>
    <name evidence="3" type="ORF">MMAD_38250</name>
</gene>
<accession>A0A7I7XJZ8</accession>
<dbReference type="Proteomes" id="UP000466517">
    <property type="component" value="Chromosome"/>
</dbReference>
<dbReference type="Gene3D" id="3.40.50.410">
    <property type="entry name" value="von Willebrand factor, type A domain"/>
    <property type="match status" value="1"/>
</dbReference>
<dbReference type="SUPFAM" id="SSF53300">
    <property type="entry name" value="vWA-like"/>
    <property type="match status" value="1"/>
</dbReference>
<keyword evidence="1" id="KW-0472">Membrane</keyword>
<organism evidence="3 4">
    <name type="scientific">Mycolicibacterium madagascariense</name>
    <dbReference type="NCBI Taxonomy" id="212765"/>
    <lineage>
        <taxon>Bacteria</taxon>
        <taxon>Bacillati</taxon>
        <taxon>Actinomycetota</taxon>
        <taxon>Actinomycetes</taxon>
        <taxon>Mycobacteriales</taxon>
        <taxon>Mycobacteriaceae</taxon>
        <taxon>Mycolicibacterium</taxon>
    </lineage>
</organism>
<name>A0A7I7XJZ8_9MYCO</name>
<feature type="transmembrane region" description="Helical" evidence="1">
    <location>
        <begin position="38"/>
        <end position="56"/>
    </location>
</feature>
<dbReference type="Pfam" id="PF13519">
    <property type="entry name" value="VWA_2"/>
    <property type="match status" value="1"/>
</dbReference>
<sequence length="321" mass="34306">MTFEPVLPTWVLLGVTAAIVIARVVALRQTGRAPTWRWVGLTLAMLLLCLAAARPVPSSNDDTATRVANRLAPNVFLVVDRSPDMAVADQPGGQTRMARARADLVALVDRFPEARVAVISFGARSTLQWPLSADTWSLRPSLATFEPYASAPDAIDQTNAGAAGNMLRYLLIGARQQYPAAKNLVYYLGAGAAEANEPARDFNLPEHAVDGGAVLGYGTTAGGPIPGTDVARSAIDEPVLRGIAAQIGVPYVSRVGDAPLADAVPPGPTEPRPAIARSTGRERTELYWIPASLSAVLVLVELYLVLREFRRTRLVQRDVIV</sequence>
<evidence type="ECO:0000259" key="2">
    <source>
        <dbReference type="Pfam" id="PF13519"/>
    </source>
</evidence>
<keyword evidence="1" id="KW-0812">Transmembrane</keyword>
<reference evidence="3 4" key="1">
    <citation type="journal article" date="2019" name="Emerg. Microbes Infect.">
        <title>Comprehensive subspecies identification of 175 nontuberculous mycobacteria species based on 7547 genomic profiles.</title>
        <authorList>
            <person name="Matsumoto Y."/>
            <person name="Kinjo T."/>
            <person name="Motooka D."/>
            <person name="Nabeya D."/>
            <person name="Jung N."/>
            <person name="Uechi K."/>
            <person name="Horii T."/>
            <person name="Iida T."/>
            <person name="Fujita J."/>
            <person name="Nakamura S."/>
        </authorList>
    </citation>
    <scope>NUCLEOTIDE SEQUENCE [LARGE SCALE GENOMIC DNA]</scope>
    <source>
        <strain evidence="3 4">JCM 13574</strain>
    </source>
</reference>
<feature type="transmembrane region" description="Helical" evidence="1">
    <location>
        <begin position="6"/>
        <end position="26"/>
    </location>
</feature>